<organism evidence="2 3">
    <name type="scientific">Cryomorpha ignava</name>
    <dbReference type="NCBI Taxonomy" id="101383"/>
    <lineage>
        <taxon>Bacteria</taxon>
        <taxon>Pseudomonadati</taxon>
        <taxon>Bacteroidota</taxon>
        <taxon>Flavobacteriia</taxon>
        <taxon>Flavobacteriales</taxon>
        <taxon>Cryomorphaceae</taxon>
        <taxon>Cryomorpha</taxon>
    </lineage>
</organism>
<protein>
    <recommendedName>
        <fullName evidence="4">Sensor of ECF-type sigma factor</fullName>
    </recommendedName>
</protein>
<name>A0A7K3WTP4_9FLAO</name>
<keyword evidence="1" id="KW-0732">Signal</keyword>
<keyword evidence="3" id="KW-1185">Reference proteome</keyword>
<dbReference type="AlphaFoldDB" id="A0A7K3WTP4"/>
<evidence type="ECO:0000313" key="3">
    <source>
        <dbReference type="Proteomes" id="UP000486602"/>
    </source>
</evidence>
<dbReference type="RefSeq" id="WP_163286241.1">
    <property type="nucleotide sequence ID" value="NZ_JAAGVY010000034.1"/>
</dbReference>
<feature type="signal peptide" evidence="1">
    <location>
        <begin position="1"/>
        <end position="19"/>
    </location>
</feature>
<gene>
    <name evidence="2" type="ORF">G3O08_15190</name>
</gene>
<evidence type="ECO:0000313" key="2">
    <source>
        <dbReference type="EMBL" id="NEN24846.1"/>
    </source>
</evidence>
<dbReference type="EMBL" id="JAAGVY010000034">
    <property type="protein sequence ID" value="NEN24846.1"/>
    <property type="molecule type" value="Genomic_DNA"/>
</dbReference>
<comment type="caution">
    <text evidence="2">The sequence shown here is derived from an EMBL/GenBank/DDBJ whole genome shotgun (WGS) entry which is preliminary data.</text>
</comment>
<reference evidence="2 3" key="1">
    <citation type="submission" date="2020-02" db="EMBL/GenBank/DDBJ databases">
        <title>Out from the shadows clarifying the taxonomy of the family Cryomorphaceae and related taxa by utilizing the GTDB taxonomic framework.</title>
        <authorList>
            <person name="Bowman J.P."/>
        </authorList>
    </citation>
    <scope>NUCLEOTIDE SEQUENCE [LARGE SCALE GENOMIC DNA]</scope>
    <source>
        <strain evidence="2 3">QSSC 1-22</strain>
    </source>
</reference>
<evidence type="ECO:0008006" key="4">
    <source>
        <dbReference type="Google" id="ProtNLM"/>
    </source>
</evidence>
<evidence type="ECO:0000256" key="1">
    <source>
        <dbReference type="SAM" id="SignalP"/>
    </source>
</evidence>
<accession>A0A7K3WTP4</accession>
<feature type="chain" id="PRO_5029698738" description="Sensor of ECF-type sigma factor" evidence="1">
    <location>
        <begin position="20"/>
        <end position="149"/>
    </location>
</feature>
<sequence length="149" mass="17664">MKLNIVIIALLSFFQLTLAQGQNPDKRTARTDIEAQKVAFITSELNLTPQEAQEFWPMYNAYRTDLQKLRKGEIMRQSDRLQSDSKLSDKELDAEMKKEFANDRHKIDLDEKYYELFKTVLPVSKVVAFYKAERDFKRELLKVLKERRD</sequence>
<dbReference type="Proteomes" id="UP000486602">
    <property type="component" value="Unassembled WGS sequence"/>
</dbReference>
<proteinExistence type="predicted"/>